<organism evidence="2 3">
    <name type="scientific">Cinara cedri</name>
    <dbReference type="NCBI Taxonomy" id="506608"/>
    <lineage>
        <taxon>Eukaryota</taxon>
        <taxon>Metazoa</taxon>
        <taxon>Ecdysozoa</taxon>
        <taxon>Arthropoda</taxon>
        <taxon>Hexapoda</taxon>
        <taxon>Insecta</taxon>
        <taxon>Pterygota</taxon>
        <taxon>Neoptera</taxon>
        <taxon>Paraneoptera</taxon>
        <taxon>Hemiptera</taxon>
        <taxon>Sternorrhyncha</taxon>
        <taxon>Aphidomorpha</taxon>
        <taxon>Aphidoidea</taxon>
        <taxon>Aphididae</taxon>
        <taxon>Lachninae</taxon>
        <taxon>Cinara</taxon>
    </lineage>
</organism>
<sequence length="366" mass="41199">MGNEKETKSIISAGMSFFTDLGKNTLTGIRILAGVLQYIFNPAHWGHSKRRIIHEVKQAFHRTLNKPTKEHNPPTECEPNSNCFGVKLTGEGRGYLGFKVSDTFLNSIVKISDAQIKEVNALNHQNKNFDIVIDRVAKKVIIEIDVEKIIYDIMDDPENKGKIEEEITKLAIGKIIEEADSSLKKLANITGGQFSKYADSQLLSGVGKRLYQSYKKQKDEPKYPVENPMQLSETVLPMSPNAKTGESPNVRDNSQQEEQMAEFFSMTVPRSRLGSYERLISANPGLQIKTANAEDARNNLSNSPPTPNATLKLLRDHSDISNAVKAKVYFNDGALKHYLTNNFDAAIERYLQAEKLFKKKEEFMMI</sequence>
<feature type="region of interest" description="Disordered" evidence="1">
    <location>
        <begin position="234"/>
        <end position="259"/>
    </location>
</feature>
<dbReference type="Proteomes" id="UP000325440">
    <property type="component" value="Unassembled WGS sequence"/>
</dbReference>
<evidence type="ECO:0000313" key="2">
    <source>
        <dbReference type="EMBL" id="VVC42860.1"/>
    </source>
</evidence>
<evidence type="ECO:0000256" key="1">
    <source>
        <dbReference type="SAM" id="MobiDB-lite"/>
    </source>
</evidence>
<evidence type="ECO:0000313" key="3">
    <source>
        <dbReference type="Proteomes" id="UP000325440"/>
    </source>
</evidence>
<proteinExistence type="predicted"/>
<dbReference type="OrthoDB" id="6446191at2759"/>
<keyword evidence="3" id="KW-1185">Reference proteome</keyword>
<protein>
    <submittedName>
        <fullName evidence="2">Uncharacterized protein</fullName>
    </submittedName>
</protein>
<feature type="compositionally biased region" description="Polar residues" evidence="1">
    <location>
        <begin position="241"/>
        <end position="258"/>
    </location>
</feature>
<reference evidence="2 3" key="1">
    <citation type="submission" date="2019-08" db="EMBL/GenBank/DDBJ databases">
        <authorList>
            <person name="Alioto T."/>
            <person name="Alioto T."/>
            <person name="Gomez Garrido J."/>
        </authorList>
    </citation>
    <scope>NUCLEOTIDE SEQUENCE [LARGE SCALE GENOMIC DNA]</scope>
</reference>
<name>A0A5E4NGM7_9HEMI</name>
<accession>A0A5E4NGM7</accession>
<gene>
    <name evidence="2" type="ORF">CINCED_3A025626</name>
</gene>
<dbReference type="EMBL" id="CABPRJ010002023">
    <property type="protein sequence ID" value="VVC42860.1"/>
    <property type="molecule type" value="Genomic_DNA"/>
</dbReference>
<dbReference type="AlphaFoldDB" id="A0A5E4NGM7"/>